<dbReference type="GO" id="GO:0007131">
    <property type="term" value="P:reciprocal meiotic recombination"/>
    <property type="evidence" value="ECO:0007669"/>
    <property type="project" value="TreeGrafter"/>
</dbReference>
<dbReference type="GO" id="GO:0000793">
    <property type="term" value="C:condensed chromosome"/>
    <property type="evidence" value="ECO:0007669"/>
    <property type="project" value="TreeGrafter"/>
</dbReference>
<evidence type="ECO:0000313" key="2">
    <source>
        <dbReference type="Proteomes" id="UP000596660"/>
    </source>
</evidence>
<proteinExistence type="predicted"/>
<reference evidence="1" key="2">
    <citation type="submission" date="2021-03" db="UniProtKB">
        <authorList>
            <consortium name="EnsemblPlants"/>
        </authorList>
    </citation>
    <scope>IDENTIFICATION</scope>
</reference>
<dbReference type="PANTHER" id="PTHR36722">
    <property type="entry name" value="TYPE 2 DNA TOPOISOMERASE 6 SUBUNIT B-LIKE"/>
    <property type="match status" value="1"/>
</dbReference>
<sequence>MEVTNLCKQLISLAIQRCRLSGDPCRLSVFVRRITNSDSLLTQISISDTGAGSCLKEFQDLKLGYNGFSQWDGMLSVTTTTSSLQLLMAISAGLGDFELYHYKVNLKEHAPNRKLIKLPSSPKKNAIFSGTEVFVTSAEEMEVILQDMTYFLRKNIAIELVAESHDEDGLQHENAVLATELTSPDSESSNVLQLVSGLEDYVCKHRKLSEKCLSCFSSRDNLKVGNGQACRQTHGNDVFSVEVVILISEIELLDSSDPSCLKAFEPKTEAKVPPLRQGTQLETKLVKEAISLALDDLKERYTGALLSDHALKIHNHAPDLARSIAGLILSSDDTNFQSECFSLLGMHLDNIEEEAIEKCIKDKIMSAIDTNDRKPPNLRCRAAAPFLFGDDHLQEPEYMDEYDEGEEDGCNLMDF</sequence>
<dbReference type="Proteomes" id="UP000596660">
    <property type="component" value="Unplaced"/>
</dbReference>
<evidence type="ECO:0000313" key="1">
    <source>
        <dbReference type="EnsemblPlants" id="AUR62005394-RA:cds"/>
    </source>
</evidence>
<keyword evidence="2" id="KW-1185">Reference proteome</keyword>
<dbReference type="InterPro" id="IPR034566">
    <property type="entry name" value="MTOPVIB_plant"/>
</dbReference>
<dbReference type="GO" id="GO:0042138">
    <property type="term" value="P:meiotic DNA double-strand break formation"/>
    <property type="evidence" value="ECO:0007669"/>
    <property type="project" value="InterPro"/>
</dbReference>
<organism evidence="1 2">
    <name type="scientific">Chenopodium quinoa</name>
    <name type="common">Quinoa</name>
    <dbReference type="NCBI Taxonomy" id="63459"/>
    <lineage>
        <taxon>Eukaryota</taxon>
        <taxon>Viridiplantae</taxon>
        <taxon>Streptophyta</taxon>
        <taxon>Embryophyta</taxon>
        <taxon>Tracheophyta</taxon>
        <taxon>Spermatophyta</taxon>
        <taxon>Magnoliopsida</taxon>
        <taxon>eudicotyledons</taxon>
        <taxon>Gunneridae</taxon>
        <taxon>Pentapetalae</taxon>
        <taxon>Caryophyllales</taxon>
        <taxon>Chenopodiaceae</taxon>
        <taxon>Chenopodioideae</taxon>
        <taxon>Atripliceae</taxon>
        <taxon>Chenopodium</taxon>
    </lineage>
</organism>
<evidence type="ECO:0008006" key="3">
    <source>
        <dbReference type="Google" id="ProtNLM"/>
    </source>
</evidence>
<dbReference type="Gramene" id="AUR62005394-RA">
    <property type="protein sequence ID" value="AUR62005394-RA:cds"/>
    <property type="gene ID" value="AUR62005394"/>
</dbReference>
<protein>
    <recommendedName>
        <fullName evidence="3">Type 2 DNA topoisomerase 6 subunit B-like</fullName>
    </recommendedName>
</protein>
<accession>A0A803L0K6</accession>
<reference evidence="1" key="1">
    <citation type="journal article" date="2017" name="Nature">
        <title>The genome of Chenopodium quinoa.</title>
        <authorList>
            <person name="Jarvis D.E."/>
            <person name="Ho Y.S."/>
            <person name="Lightfoot D.J."/>
            <person name="Schmoeckel S.M."/>
            <person name="Li B."/>
            <person name="Borm T.J.A."/>
            <person name="Ohyanagi H."/>
            <person name="Mineta K."/>
            <person name="Michell C.T."/>
            <person name="Saber N."/>
            <person name="Kharbatia N.M."/>
            <person name="Rupper R.R."/>
            <person name="Sharp A.R."/>
            <person name="Dally N."/>
            <person name="Boughton B.A."/>
            <person name="Woo Y.H."/>
            <person name="Gao G."/>
            <person name="Schijlen E.G.W.M."/>
            <person name="Guo X."/>
            <person name="Momin A.A."/>
            <person name="Negrao S."/>
            <person name="Al-Babili S."/>
            <person name="Gehring C."/>
            <person name="Roessner U."/>
            <person name="Jung C."/>
            <person name="Murphy K."/>
            <person name="Arold S.T."/>
            <person name="Gojobori T."/>
            <person name="van der Linden C.G."/>
            <person name="van Loo E.N."/>
            <person name="Jellen E.N."/>
            <person name="Maughan P.J."/>
            <person name="Tester M."/>
        </authorList>
    </citation>
    <scope>NUCLEOTIDE SEQUENCE [LARGE SCALE GENOMIC DNA]</scope>
    <source>
        <strain evidence="1">cv. PI 614886</strain>
    </source>
</reference>
<dbReference type="PANTHER" id="PTHR36722:SF1">
    <property type="entry name" value="TYPE 2 DNA TOPOISOMERASE 6 SUBUNIT B-LIKE"/>
    <property type="match status" value="1"/>
</dbReference>
<dbReference type="OMA" id="ECEKIHE"/>
<dbReference type="GO" id="GO:0030674">
    <property type="term" value="F:protein-macromolecule adaptor activity"/>
    <property type="evidence" value="ECO:0007669"/>
    <property type="project" value="TreeGrafter"/>
</dbReference>
<dbReference type="AlphaFoldDB" id="A0A803L0K6"/>
<name>A0A803L0K6_CHEQI</name>
<dbReference type="EnsemblPlants" id="AUR62005394-RA">
    <property type="protein sequence ID" value="AUR62005394-RA:cds"/>
    <property type="gene ID" value="AUR62005394"/>
</dbReference>